<dbReference type="RefSeq" id="WP_194300931.1">
    <property type="nucleotide sequence ID" value="NZ_BJYG01000019.1"/>
</dbReference>
<reference evidence="9 10" key="1">
    <citation type="submission" date="2019-07" db="EMBL/GenBank/DDBJ databases">
        <title>Whole genome shotgun sequence of Acetobacter oeni NBRC 105207.</title>
        <authorList>
            <person name="Hosoyama A."/>
            <person name="Uohara A."/>
            <person name="Ohji S."/>
            <person name="Ichikawa N."/>
        </authorList>
    </citation>
    <scope>NUCLEOTIDE SEQUENCE [LARGE SCALE GENOMIC DNA]</scope>
    <source>
        <strain evidence="9 10">NBRC 105207</strain>
    </source>
</reference>
<keyword evidence="3 6" id="KW-0378">Hydrolase</keyword>
<evidence type="ECO:0000256" key="5">
    <source>
        <dbReference type="ARBA" id="ARBA00047720"/>
    </source>
</evidence>
<dbReference type="Gene3D" id="2.30.40.10">
    <property type="entry name" value="Urease, subunit C, domain 1"/>
    <property type="match status" value="1"/>
</dbReference>
<name>A0A511XKC8_9PROT</name>
<dbReference type="PANTHER" id="PTHR11113:SF2">
    <property type="entry name" value="ADENINE DEAMINASE"/>
    <property type="match status" value="1"/>
</dbReference>
<comment type="cofactor">
    <cofactor evidence="6">
        <name>Mn(2+)</name>
        <dbReference type="ChEBI" id="CHEBI:29035"/>
    </cofactor>
</comment>
<dbReference type="Proteomes" id="UP000321746">
    <property type="component" value="Unassembled WGS sequence"/>
</dbReference>
<evidence type="ECO:0000259" key="8">
    <source>
        <dbReference type="Pfam" id="PF13382"/>
    </source>
</evidence>
<dbReference type="PANTHER" id="PTHR11113">
    <property type="entry name" value="N-ACETYLGLUCOSAMINE-6-PHOSPHATE DEACETYLASE"/>
    <property type="match status" value="1"/>
</dbReference>
<evidence type="ECO:0000256" key="2">
    <source>
        <dbReference type="ARBA" id="ARBA00012782"/>
    </source>
</evidence>
<accession>A0A511XKC8</accession>
<dbReference type="InterPro" id="IPR006680">
    <property type="entry name" value="Amidohydro-rel"/>
</dbReference>
<keyword evidence="4 6" id="KW-0464">Manganese</keyword>
<evidence type="ECO:0000256" key="3">
    <source>
        <dbReference type="ARBA" id="ARBA00022801"/>
    </source>
</evidence>
<organism evidence="9 10">
    <name type="scientific">Acetobacter oeni</name>
    <dbReference type="NCBI Taxonomy" id="304077"/>
    <lineage>
        <taxon>Bacteria</taxon>
        <taxon>Pseudomonadati</taxon>
        <taxon>Pseudomonadota</taxon>
        <taxon>Alphaproteobacteria</taxon>
        <taxon>Acetobacterales</taxon>
        <taxon>Acetobacteraceae</taxon>
        <taxon>Acetobacter</taxon>
    </lineage>
</organism>
<feature type="domain" description="Adenine deaminase C-terminal" evidence="8">
    <location>
        <begin position="454"/>
        <end position="596"/>
    </location>
</feature>
<dbReference type="SUPFAM" id="SSF51338">
    <property type="entry name" value="Composite domain of metallo-dependent hydrolases"/>
    <property type="match status" value="1"/>
</dbReference>
<dbReference type="InterPro" id="IPR011059">
    <property type="entry name" value="Metal-dep_hydrolase_composite"/>
</dbReference>
<comment type="catalytic activity">
    <reaction evidence="5 6">
        <text>adenine + H2O + H(+) = hypoxanthine + NH4(+)</text>
        <dbReference type="Rhea" id="RHEA:23688"/>
        <dbReference type="ChEBI" id="CHEBI:15377"/>
        <dbReference type="ChEBI" id="CHEBI:15378"/>
        <dbReference type="ChEBI" id="CHEBI:16708"/>
        <dbReference type="ChEBI" id="CHEBI:17368"/>
        <dbReference type="ChEBI" id="CHEBI:28938"/>
        <dbReference type="EC" id="3.5.4.2"/>
    </reaction>
</comment>
<evidence type="ECO:0000256" key="1">
    <source>
        <dbReference type="ARBA" id="ARBA00006773"/>
    </source>
</evidence>
<dbReference type="Pfam" id="PF13382">
    <property type="entry name" value="Adenine_deam_C"/>
    <property type="match status" value="1"/>
</dbReference>
<proteinExistence type="inferred from homology"/>
<dbReference type="Gene3D" id="3.20.20.140">
    <property type="entry name" value="Metal-dependent hydrolases"/>
    <property type="match status" value="1"/>
</dbReference>
<evidence type="ECO:0000313" key="9">
    <source>
        <dbReference type="EMBL" id="GEN63405.1"/>
    </source>
</evidence>
<protein>
    <recommendedName>
        <fullName evidence="2 6">Adenine deaminase</fullName>
        <shortName evidence="6">Adenase</shortName>
        <shortName evidence="6">Adenine aminase</shortName>
        <ecNumber evidence="2 6">3.5.4.2</ecNumber>
    </recommendedName>
</protein>
<dbReference type="InterPro" id="IPR032466">
    <property type="entry name" value="Metal_Hydrolase"/>
</dbReference>
<sequence length="612" mass="65981">MQDIQPLTRFSVSPLHTMTRQLAAVASGRAAPDLVLTGARVLSTYSDRMLTDRELWISGGRIAALRPAGSWRATGQTPGEVRDMQGGILAPGLVDPHLHIESSMMTACAYAEAALLNGTTTIFCDSHEIGNVADVAGIEWMLEDARHAPLNVFLTVPSTVPATSPQCETAGGDLTPEKIGALFDRWPEAVALGEKMDFVPLCHGDDRSHAIVAESLKRGHPVSGHVFGREFVAAYAASGVTDTHEAITGEIADDLLEAGVWIFLRGGPPTTPWHSLPEAIKTITEMGADPKRICVCTDDRDADDLSLFGQDWVVRQAIMAGIRTETAWSMGSLHGATRFGMDNEIGGFGGGRRADLVLLDDAMEVQDTWYGGRHVVSDRKITPVLDRQFSESRYRYPEAAYRTVILPEIGELIPSLPDGPCHANVIGISGPGDIALLHEVIALEEARNWDVLLEKHDLCFVTVLERHGRNGGVAHGLLRGFGLTEGAVASSVGHDAHNIIVAGRNEADMRLAVETVRDSRGGVVVISDNKVSALVPLPIAGLLSDERAGIVAQQTEKLKQVWSELGCTLPYMGFNLIPLSVIPDIRITDKGLITVPAMEQLPLFVLMNSKHD</sequence>
<gene>
    <name evidence="9" type="primary">ade1</name>
    <name evidence="6" type="synonym">ade</name>
    <name evidence="9" type="ORF">AOE01nite_16290</name>
</gene>
<evidence type="ECO:0000313" key="10">
    <source>
        <dbReference type="Proteomes" id="UP000321746"/>
    </source>
</evidence>
<evidence type="ECO:0000256" key="4">
    <source>
        <dbReference type="ARBA" id="ARBA00023211"/>
    </source>
</evidence>
<dbReference type="GO" id="GO:0006146">
    <property type="term" value="P:adenine catabolic process"/>
    <property type="evidence" value="ECO:0007669"/>
    <property type="project" value="InterPro"/>
</dbReference>
<dbReference type="GO" id="GO:0000034">
    <property type="term" value="F:adenine deaminase activity"/>
    <property type="evidence" value="ECO:0007669"/>
    <property type="project" value="UniProtKB-UniRule"/>
</dbReference>
<comment type="caution">
    <text evidence="9">The sequence shown here is derived from an EMBL/GenBank/DDBJ whole genome shotgun (WGS) entry which is preliminary data.</text>
</comment>
<evidence type="ECO:0000259" key="7">
    <source>
        <dbReference type="Pfam" id="PF01979"/>
    </source>
</evidence>
<dbReference type="EMBL" id="BJYG01000019">
    <property type="protein sequence ID" value="GEN63405.1"/>
    <property type="molecule type" value="Genomic_DNA"/>
</dbReference>
<keyword evidence="10" id="KW-1185">Reference proteome</keyword>
<dbReference type="SUPFAM" id="SSF51556">
    <property type="entry name" value="Metallo-dependent hydrolases"/>
    <property type="match status" value="1"/>
</dbReference>
<evidence type="ECO:0000256" key="6">
    <source>
        <dbReference type="HAMAP-Rule" id="MF_01518"/>
    </source>
</evidence>
<comment type="similarity">
    <text evidence="1 6">Belongs to the metallo-dependent hydrolases superfamily. Adenine deaminase family.</text>
</comment>
<dbReference type="AlphaFoldDB" id="A0A511XKC8"/>
<feature type="domain" description="Amidohydrolase-related" evidence="7">
    <location>
        <begin position="88"/>
        <end position="373"/>
    </location>
</feature>
<dbReference type="InterPro" id="IPR006679">
    <property type="entry name" value="Adenine_deam"/>
</dbReference>
<dbReference type="Pfam" id="PF01979">
    <property type="entry name" value="Amidohydro_1"/>
    <property type="match status" value="1"/>
</dbReference>
<dbReference type="InterPro" id="IPR026912">
    <property type="entry name" value="Adenine_deam_C"/>
</dbReference>
<dbReference type="EC" id="3.5.4.2" evidence="2 6"/>
<dbReference type="HAMAP" id="MF_01518">
    <property type="entry name" value="Adenine_deamin"/>
    <property type="match status" value="1"/>
</dbReference>